<dbReference type="PROSITE" id="PS00135">
    <property type="entry name" value="TRYPSIN_SER"/>
    <property type="match status" value="1"/>
</dbReference>
<evidence type="ECO:0000256" key="9">
    <source>
        <dbReference type="SAM" id="MobiDB-lite"/>
    </source>
</evidence>
<keyword evidence="8" id="KW-0378">Hydrolase</keyword>
<keyword evidence="3" id="KW-0964">Secreted</keyword>
<name>A0ABD3NBJ7_9STRA</name>
<dbReference type="InterPro" id="IPR009003">
    <property type="entry name" value="Peptidase_S1_PA"/>
</dbReference>
<feature type="compositionally biased region" description="Polar residues" evidence="9">
    <location>
        <begin position="691"/>
        <end position="718"/>
    </location>
</feature>
<evidence type="ECO:0000256" key="7">
    <source>
        <dbReference type="ARBA" id="ARBA00023180"/>
    </source>
</evidence>
<evidence type="ECO:0000256" key="3">
    <source>
        <dbReference type="ARBA" id="ARBA00022525"/>
    </source>
</evidence>
<dbReference type="EMBL" id="JALLPJ020001235">
    <property type="protein sequence ID" value="KAL3773395.1"/>
    <property type="molecule type" value="Genomic_DNA"/>
</dbReference>
<dbReference type="Proteomes" id="UP001530400">
    <property type="component" value="Unassembled WGS sequence"/>
</dbReference>
<evidence type="ECO:0000313" key="13">
    <source>
        <dbReference type="Proteomes" id="UP001530400"/>
    </source>
</evidence>
<dbReference type="InterPro" id="IPR033116">
    <property type="entry name" value="TRYPSIN_SER"/>
</dbReference>
<feature type="region of interest" description="Disordered" evidence="9">
    <location>
        <begin position="691"/>
        <end position="751"/>
    </location>
</feature>
<dbReference type="CDD" id="cd00190">
    <property type="entry name" value="Tryp_SPc"/>
    <property type="match status" value="1"/>
</dbReference>
<comment type="caution">
    <text evidence="12">The sequence shown here is derived from an EMBL/GenBank/DDBJ whole genome shotgun (WGS) entry which is preliminary data.</text>
</comment>
<accession>A0ABD3NBJ7</accession>
<reference evidence="12 13" key="1">
    <citation type="submission" date="2024-10" db="EMBL/GenBank/DDBJ databases">
        <title>Updated reference genomes for cyclostephanoid diatoms.</title>
        <authorList>
            <person name="Roberts W.R."/>
            <person name="Alverson A.J."/>
        </authorList>
    </citation>
    <scope>NUCLEOTIDE SEQUENCE [LARGE SCALE GENOMIC DNA]</scope>
    <source>
        <strain evidence="12 13">AJA010-31</strain>
    </source>
</reference>
<evidence type="ECO:0000256" key="6">
    <source>
        <dbReference type="ARBA" id="ARBA00023157"/>
    </source>
</evidence>
<dbReference type="GO" id="GO:0008236">
    <property type="term" value="F:serine-type peptidase activity"/>
    <property type="evidence" value="ECO:0007669"/>
    <property type="project" value="UniProtKB-KW"/>
</dbReference>
<dbReference type="GO" id="GO:0006508">
    <property type="term" value="P:proteolysis"/>
    <property type="evidence" value="ECO:0007669"/>
    <property type="project" value="UniProtKB-KW"/>
</dbReference>
<dbReference type="PANTHER" id="PTHR24276">
    <property type="entry name" value="POLYSERASE-RELATED"/>
    <property type="match status" value="1"/>
</dbReference>
<dbReference type="GO" id="GO:0005576">
    <property type="term" value="C:extracellular region"/>
    <property type="evidence" value="ECO:0007669"/>
    <property type="project" value="UniProtKB-SubCell"/>
</dbReference>
<keyword evidence="7" id="KW-0325">Glycoprotein</keyword>
<evidence type="ECO:0000256" key="10">
    <source>
        <dbReference type="SAM" id="Phobius"/>
    </source>
</evidence>
<comment type="similarity">
    <text evidence="2">Belongs to the peptidase S1 family.</text>
</comment>
<dbReference type="Pfam" id="PF00089">
    <property type="entry name" value="Trypsin"/>
    <property type="match status" value="2"/>
</dbReference>
<dbReference type="InterPro" id="IPR050430">
    <property type="entry name" value="Peptidase_S1"/>
</dbReference>
<dbReference type="PROSITE" id="PS00134">
    <property type="entry name" value="TRYPSIN_HIS"/>
    <property type="match status" value="1"/>
</dbReference>
<dbReference type="PRINTS" id="PR00722">
    <property type="entry name" value="CHYMOTRYPSIN"/>
</dbReference>
<keyword evidence="4" id="KW-0732">Signal</keyword>
<gene>
    <name evidence="12" type="ORF">ACHAWO_003686</name>
</gene>
<evidence type="ECO:0000256" key="5">
    <source>
        <dbReference type="ARBA" id="ARBA00023026"/>
    </source>
</evidence>
<feature type="transmembrane region" description="Helical" evidence="10">
    <location>
        <begin position="1225"/>
        <end position="1248"/>
    </location>
</feature>
<dbReference type="SUPFAM" id="SSF50494">
    <property type="entry name" value="Trypsin-like serine proteases"/>
    <property type="match status" value="1"/>
</dbReference>
<keyword evidence="8" id="KW-0645">Protease</keyword>
<keyword evidence="5" id="KW-0843">Virulence</keyword>
<proteinExistence type="inferred from homology"/>
<dbReference type="SMART" id="SM00020">
    <property type="entry name" value="Tryp_SPc"/>
    <property type="match status" value="1"/>
</dbReference>
<feature type="region of interest" description="Disordered" evidence="9">
    <location>
        <begin position="437"/>
        <end position="456"/>
    </location>
</feature>
<evidence type="ECO:0000256" key="2">
    <source>
        <dbReference type="ARBA" id="ARBA00007664"/>
    </source>
</evidence>
<evidence type="ECO:0000313" key="12">
    <source>
        <dbReference type="EMBL" id="KAL3773395.1"/>
    </source>
</evidence>
<dbReference type="InterPro" id="IPR043504">
    <property type="entry name" value="Peptidase_S1_PA_chymotrypsin"/>
</dbReference>
<dbReference type="FunFam" id="2.40.10.10:FF:000054">
    <property type="entry name" value="Complement C1r subcomponent"/>
    <property type="match status" value="1"/>
</dbReference>
<keyword evidence="8" id="KW-0720">Serine protease</keyword>
<organism evidence="12 13">
    <name type="scientific">Cyclotella atomus</name>
    <dbReference type="NCBI Taxonomy" id="382360"/>
    <lineage>
        <taxon>Eukaryota</taxon>
        <taxon>Sar</taxon>
        <taxon>Stramenopiles</taxon>
        <taxon>Ochrophyta</taxon>
        <taxon>Bacillariophyta</taxon>
        <taxon>Coscinodiscophyceae</taxon>
        <taxon>Thalassiosirophycidae</taxon>
        <taxon>Stephanodiscales</taxon>
        <taxon>Stephanodiscaceae</taxon>
        <taxon>Cyclotella</taxon>
    </lineage>
</organism>
<keyword evidence="6" id="KW-1015">Disulfide bond</keyword>
<dbReference type="PROSITE" id="PS50240">
    <property type="entry name" value="TRYPSIN_DOM"/>
    <property type="match status" value="1"/>
</dbReference>
<keyword evidence="10" id="KW-0472">Membrane</keyword>
<feature type="compositionally biased region" description="Polar residues" evidence="9">
    <location>
        <begin position="442"/>
        <end position="456"/>
    </location>
</feature>
<feature type="region of interest" description="Disordered" evidence="9">
    <location>
        <begin position="90"/>
        <end position="110"/>
    </location>
</feature>
<evidence type="ECO:0000256" key="8">
    <source>
        <dbReference type="RuleBase" id="RU363034"/>
    </source>
</evidence>
<dbReference type="Gene3D" id="2.40.10.10">
    <property type="entry name" value="Trypsin-like serine proteases"/>
    <property type="match status" value="1"/>
</dbReference>
<dbReference type="InterPro" id="IPR001314">
    <property type="entry name" value="Peptidase_S1A"/>
</dbReference>
<dbReference type="InterPro" id="IPR001254">
    <property type="entry name" value="Trypsin_dom"/>
</dbReference>
<sequence>MGGTALTSTELHHRYPYMASLQWAGHVHRCGGTLVAVDLVVTAAHCVYVSLDEENDVQSINPAWFSPYQIVYDTYVPSIHVIQLGKLDLTPNNNNNATTTTTTASPDNNNTANDEMLIVEKHILHPYFQPTSKGDEPPYPDIAILKLYGSSLKVHKFARLDNPQSTTDWTSTTITQQEQSIQTINYTFTTMGYGLDESNDTSNILKQTHLNYVPNPTCQALGLWDLVNQDMVCASGDGVRDSCNGDSGGPLFWQKEDGSDAGSDVQVGIVSWGVGCADERYPGVYTKISSHYGWLRTQICQQSRSPPSYYNCPRKSPILNVLPISNTNLTLTFELPFIGIDNYGLLVESLDDLNAEPLLNIPIGSLTYELDDPTYSLTVQLGHRYRVVVLNASGRSSTRGKIVVQWGEEILVDEYTQRGELLVYAIERSFRIADVDGDEGAPTQSPSVGSTKGNLFDTDPSSVDGTMIGSDNLFKVEEPFIILGAGFHTIDSAYASSLGYQNSTIPVEVKITSNAFAMVTDGVTIAPTRGNALSLNGSSYVLANGGSFIGSSSDVSGYGIHLIDDSKIDIMEGVLVQGGSTTDQMQNPSAALYASGEAEITIRGGTFHGGNSTTDTNSMELRGDASVTIYGGSFFGAWSVLEGASIILHVCSFLLTADYVMAKMLDSSFLNVPLAPGSNHTSITSILHSQQECSGCDTTRQPTSRPTSLSPSNHPSVNPTSSPSTQIPTTTSPSRGPSISPSSNPTTIDISSPSQTLVEASMPPAGMFSTNSPTQKRVWNASDFAPENFPESSRPAPTTTIVPKECSVENVSAVSFNRSNPFIHELNRLTQTPCLFSDFKVCINSETITIDKTYAETELGYLGGNITARVHIYNASDISLHSTVAFESYAVQISGGSTIKTGFGAEIDGGLSFRGQSKGVLMDGSMINGGSISPAVSVMSGSSVEITGGSYGIGDAGIEGGLSLSVNEIGSRIDVSGGSFLGGWFIGALSALYIHGCDFTINGNIVQGFLKDDTALDVAVKANGLLYFVDECPDVIGGLEEQLGIVFSASNSSSLLPQNASVATATQSLLDEYSFVIGPTTTKCQMTIVLSDDAPNFYIDRDFFAETTAYVVNQFLIGKDVYDVQTEIEVLEVKQVGATLDVMVTYEQTTLYRSRSHARGIAYDEQVEKIARGPFIAEEDRDYYISLMNRNVLGLVVSSISIPQIITHSATNLTHEENKSITSKLLWSVAGLFIAVFICCCGFGVVGLKQMADAKADQMNGNDEAVIQTRVQSTSTADVHVENSASLAETVVPLVSIYNDFNQDESLSTPTPRNDDRLTFVSAGSSLSTGAEQN</sequence>
<evidence type="ECO:0000256" key="1">
    <source>
        <dbReference type="ARBA" id="ARBA00004613"/>
    </source>
</evidence>
<comment type="subcellular location">
    <subcellularLocation>
        <location evidence="1">Secreted</location>
    </subcellularLocation>
</comment>
<protein>
    <recommendedName>
        <fullName evidence="11">Peptidase S1 domain-containing protein</fullName>
    </recommendedName>
</protein>
<keyword evidence="13" id="KW-1185">Reference proteome</keyword>
<feature type="compositionally biased region" description="Low complexity" evidence="9">
    <location>
        <begin position="719"/>
        <end position="751"/>
    </location>
</feature>
<evidence type="ECO:0000256" key="4">
    <source>
        <dbReference type="ARBA" id="ARBA00022729"/>
    </source>
</evidence>
<feature type="domain" description="Peptidase S1" evidence="11">
    <location>
        <begin position="1"/>
        <end position="300"/>
    </location>
</feature>
<evidence type="ECO:0000259" key="11">
    <source>
        <dbReference type="PROSITE" id="PS50240"/>
    </source>
</evidence>
<keyword evidence="10" id="KW-1133">Transmembrane helix</keyword>
<keyword evidence="10" id="KW-0812">Transmembrane</keyword>
<dbReference type="InterPro" id="IPR018114">
    <property type="entry name" value="TRYPSIN_HIS"/>
</dbReference>
<dbReference type="PANTHER" id="PTHR24276:SF91">
    <property type="entry name" value="AT26814P-RELATED"/>
    <property type="match status" value="1"/>
</dbReference>